<dbReference type="PANTHER" id="PTHR31391">
    <property type="entry name" value="B3 DOMAIN-CONTAINING PROTEIN OS11G0197600-RELATED"/>
    <property type="match status" value="1"/>
</dbReference>
<keyword evidence="3" id="KW-0238">DNA-binding</keyword>
<organism evidence="7 8">
    <name type="scientific">Anisodus tanguticus</name>
    <dbReference type="NCBI Taxonomy" id="243964"/>
    <lineage>
        <taxon>Eukaryota</taxon>
        <taxon>Viridiplantae</taxon>
        <taxon>Streptophyta</taxon>
        <taxon>Embryophyta</taxon>
        <taxon>Tracheophyta</taxon>
        <taxon>Spermatophyta</taxon>
        <taxon>Magnoliopsida</taxon>
        <taxon>eudicotyledons</taxon>
        <taxon>Gunneridae</taxon>
        <taxon>Pentapetalae</taxon>
        <taxon>asterids</taxon>
        <taxon>lamiids</taxon>
        <taxon>Solanales</taxon>
        <taxon>Solanaceae</taxon>
        <taxon>Solanoideae</taxon>
        <taxon>Hyoscyameae</taxon>
        <taxon>Anisodus</taxon>
    </lineage>
</organism>
<dbReference type="CDD" id="cd10017">
    <property type="entry name" value="B3_DNA"/>
    <property type="match status" value="1"/>
</dbReference>
<evidence type="ECO:0000259" key="6">
    <source>
        <dbReference type="PROSITE" id="PS50863"/>
    </source>
</evidence>
<gene>
    <name evidence="7" type="ORF">RND71_006520</name>
</gene>
<dbReference type="GO" id="GO:0005634">
    <property type="term" value="C:nucleus"/>
    <property type="evidence" value="ECO:0007669"/>
    <property type="project" value="UniProtKB-SubCell"/>
</dbReference>
<evidence type="ECO:0000313" key="8">
    <source>
        <dbReference type="Proteomes" id="UP001291623"/>
    </source>
</evidence>
<protein>
    <recommendedName>
        <fullName evidence="6">TF-B3 domain-containing protein</fullName>
    </recommendedName>
</protein>
<keyword evidence="8" id="KW-1185">Reference proteome</keyword>
<keyword evidence="5" id="KW-0539">Nucleus</keyword>
<evidence type="ECO:0000256" key="1">
    <source>
        <dbReference type="ARBA" id="ARBA00004123"/>
    </source>
</evidence>
<dbReference type="SMART" id="SM01019">
    <property type="entry name" value="B3"/>
    <property type="match status" value="1"/>
</dbReference>
<dbReference type="Proteomes" id="UP001291623">
    <property type="component" value="Unassembled WGS sequence"/>
</dbReference>
<feature type="domain" description="TF-B3" evidence="6">
    <location>
        <begin position="79"/>
        <end position="173"/>
    </location>
</feature>
<reference evidence="7" key="1">
    <citation type="submission" date="2023-12" db="EMBL/GenBank/DDBJ databases">
        <title>Genome assembly of Anisodus tanguticus.</title>
        <authorList>
            <person name="Wang Y.-J."/>
        </authorList>
    </citation>
    <scope>NUCLEOTIDE SEQUENCE</scope>
    <source>
        <strain evidence="7">KB-2021</strain>
        <tissue evidence="7">Leaf</tissue>
    </source>
</reference>
<evidence type="ECO:0000256" key="5">
    <source>
        <dbReference type="ARBA" id="ARBA00023242"/>
    </source>
</evidence>
<dbReference type="InterPro" id="IPR044837">
    <property type="entry name" value="REM16-like"/>
</dbReference>
<dbReference type="AlphaFoldDB" id="A0AAE1SUC9"/>
<comment type="subcellular location">
    <subcellularLocation>
        <location evidence="1">Nucleus</location>
    </subcellularLocation>
</comment>
<keyword evidence="2" id="KW-0805">Transcription regulation</keyword>
<dbReference type="PROSITE" id="PS50863">
    <property type="entry name" value="B3"/>
    <property type="match status" value="1"/>
</dbReference>
<dbReference type="InterPro" id="IPR003340">
    <property type="entry name" value="B3_DNA-bd"/>
</dbReference>
<accession>A0AAE1SUC9</accession>
<sequence length="204" mass="23080">MATSMERDYIADDIPGFLKKYRHDTCSQHLNDLTAIEELELHPLDEENGQAIGTAIQEAAPLADQALDGSGNSIVAISLFEVVMKESDFLKMMFNIPAAFGNKYMKKGQKFEKTATLQIGSKNWQVVVRSYDRLKFRNGWLGFVRDNNLRVGDVLCFKLIDEEKFIMKKIPSGFLKFFNGDIPVNSLLEVEGPINESTCYIVWA</sequence>
<evidence type="ECO:0000256" key="2">
    <source>
        <dbReference type="ARBA" id="ARBA00023015"/>
    </source>
</evidence>
<comment type="caution">
    <text evidence="7">The sequence shown here is derived from an EMBL/GenBank/DDBJ whole genome shotgun (WGS) entry which is preliminary data.</text>
</comment>
<name>A0AAE1SUC9_9SOLA</name>
<dbReference type="EMBL" id="JAVYJV010000003">
    <property type="protein sequence ID" value="KAK4375843.1"/>
    <property type="molecule type" value="Genomic_DNA"/>
</dbReference>
<keyword evidence="4" id="KW-0804">Transcription</keyword>
<evidence type="ECO:0000256" key="3">
    <source>
        <dbReference type="ARBA" id="ARBA00023125"/>
    </source>
</evidence>
<evidence type="ECO:0000313" key="7">
    <source>
        <dbReference type="EMBL" id="KAK4375843.1"/>
    </source>
</evidence>
<evidence type="ECO:0000256" key="4">
    <source>
        <dbReference type="ARBA" id="ARBA00023163"/>
    </source>
</evidence>
<dbReference type="GO" id="GO:0003677">
    <property type="term" value="F:DNA binding"/>
    <property type="evidence" value="ECO:0007669"/>
    <property type="project" value="UniProtKB-KW"/>
</dbReference>
<dbReference type="Pfam" id="PF02362">
    <property type="entry name" value="B3"/>
    <property type="match status" value="1"/>
</dbReference>
<dbReference type="SUPFAM" id="SSF101936">
    <property type="entry name" value="DNA-binding pseudobarrel domain"/>
    <property type="match status" value="1"/>
</dbReference>
<dbReference type="Gene3D" id="2.40.330.10">
    <property type="entry name" value="DNA-binding pseudobarrel domain"/>
    <property type="match status" value="1"/>
</dbReference>
<dbReference type="PANTHER" id="PTHR31391:SF4">
    <property type="entry name" value="B3 DOMAIN-CONTAINING PROTEIN OS03G0184500"/>
    <property type="match status" value="1"/>
</dbReference>
<proteinExistence type="predicted"/>
<dbReference type="InterPro" id="IPR015300">
    <property type="entry name" value="DNA-bd_pseudobarrel_sf"/>
</dbReference>